<dbReference type="PANTHER" id="PTHR21343:SF8">
    <property type="entry name" value="DRTGG DOMAIN-CONTAINING PROTEIN"/>
    <property type="match status" value="1"/>
</dbReference>
<dbReference type="InterPro" id="IPR010766">
    <property type="entry name" value="DRTGG"/>
</dbReference>
<organism evidence="4">
    <name type="scientific">Thermodesulfovibrio aggregans</name>
    <dbReference type="NCBI Taxonomy" id="86166"/>
    <lineage>
        <taxon>Bacteria</taxon>
        <taxon>Pseudomonadati</taxon>
        <taxon>Nitrospirota</taxon>
        <taxon>Thermodesulfovibrionia</taxon>
        <taxon>Thermodesulfovibrionales</taxon>
        <taxon>Thermodesulfovibrionaceae</taxon>
        <taxon>Thermodesulfovibrio</taxon>
    </lineage>
</organism>
<evidence type="ECO:0000313" key="4">
    <source>
        <dbReference type="EMBL" id="HGG99189.1"/>
    </source>
</evidence>
<dbReference type="EMBL" id="DTHO01000017">
    <property type="protein sequence ID" value="HGG99189.1"/>
    <property type="molecule type" value="Genomic_DNA"/>
</dbReference>
<dbReference type="SUPFAM" id="SSF52540">
    <property type="entry name" value="P-loop containing nucleoside triphosphate hydrolases"/>
    <property type="match status" value="1"/>
</dbReference>
<dbReference type="InterPro" id="IPR028979">
    <property type="entry name" value="Ser_kin/Pase_Hpr-like_N_sf"/>
</dbReference>
<evidence type="ECO:0000256" key="1">
    <source>
        <dbReference type="ARBA" id="ARBA00011643"/>
    </source>
</evidence>
<evidence type="ECO:0000256" key="2">
    <source>
        <dbReference type="ARBA" id="ARBA00022962"/>
    </source>
</evidence>
<dbReference type="InterPro" id="IPR027417">
    <property type="entry name" value="P-loop_NTPase"/>
</dbReference>
<dbReference type="AlphaFoldDB" id="A0A7C4EPA8"/>
<comment type="subunit">
    <text evidence="1">Homohexamer.</text>
</comment>
<protein>
    <submittedName>
        <fullName evidence="4">Phosphotransacetylase family protein</fullName>
    </submittedName>
</protein>
<name>A0A7C4EPA8_9BACT</name>
<comment type="caution">
    <text evidence="4">The sequence shown here is derived from an EMBL/GenBank/DDBJ whole genome shotgun (WGS) entry which is preliminary data.</text>
</comment>
<dbReference type="SUPFAM" id="SSF75138">
    <property type="entry name" value="HprK N-terminal domain-like"/>
    <property type="match status" value="1"/>
</dbReference>
<sequence>MIPVFIISNRVFTGKNFFALGLALTLKDRGYKVGYIRSLGRIPFKKGEEIFDEEAVFIKEMLGLEEPLSVISPFVFTYETQYRLLEGTDLKIKEKVIDSFSKQGGKDFVLVVGPNNVFEGLTLGIDTFSLVNETGGKVIAIQHWDSELAMDDIFGIRKISGDKFIGAVINKVPPEQFHHVKEKVVPFIEGKGIKVLGVFKKDKFLEAVTVRRLMEAVNGGLVCCEDKLDEFVENLSIGAMDPESALSFFLRIPNKAVITGIHRTDIQIVAMETSTKCLILTGGMHVNETVAGIARARGIPIIVTPVDTFTAVDRMEKLMGKAVIREKDKAMKAKEVVSNEFDIEEFLRRSRQ</sequence>
<evidence type="ECO:0000259" key="3">
    <source>
        <dbReference type="Pfam" id="PF07085"/>
    </source>
</evidence>
<dbReference type="PANTHER" id="PTHR21343">
    <property type="entry name" value="DETHIOBIOTIN SYNTHETASE"/>
    <property type="match status" value="1"/>
</dbReference>
<dbReference type="Gene3D" id="3.40.50.300">
    <property type="entry name" value="P-loop containing nucleotide triphosphate hydrolases"/>
    <property type="match status" value="1"/>
</dbReference>
<gene>
    <name evidence="4" type="ORF">ENV75_01880</name>
</gene>
<dbReference type="Gene3D" id="3.40.1390.20">
    <property type="entry name" value="HprK N-terminal domain-like"/>
    <property type="match status" value="1"/>
</dbReference>
<dbReference type="Pfam" id="PF07085">
    <property type="entry name" value="DRTGG"/>
    <property type="match status" value="1"/>
</dbReference>
<accession>A0A7C4EPA8</accession>
<reference evidence="4" key="1">
    <citation type="journal article" date="2020" name="mSystems">
        <title>Genome- and Community-Level Interaction Insights into Carbon Utilization and Element Cycling Functions of Hydrothermarchaeota in Hydrothermal Sediment.</title>
        <authorList>
            <person name="Zhou Z."/>
            <person name="Liu Y."/>
            <person name="Xu W."/>
            <person name="Pan J."/>
            <person name="Luo Z.H."/>
            <person name="Li M."/>
        </authorList>
    </citation>
    <scope>NUCLEOTIDE SEQUENCE [LARGE SCALE GENOMIC DNA]</scope>
    <source>
        <strain evidence="4">SpSt-788</strain>
    </source>
</reference>
<keyword evidence="2" id="KW-0315">Glutamine amidotransferase</keyword>
<feature type="domain" description="DRTGG" evidence="3">
    <location>
        <begin position="213"/>
        <end position="317"/>
    </location>
</feature>
<proteinExistence type="predicted"/>